<sequence>MAAPTPVDRGPGSDDLRVLVRAQDGVVSRPQLLSAGLRDHDIARMLRRRELAPVHLGVYVTHTGPLTWQQRAWAAVLAHHPAWLTRESALPDPPQDGVIHVAVAPGRKVRPVPGVVAHRTARVHHRVAPMSTLPRLRLEEAVVEVAAAARDPYDAFAAFARLCHTRRSHPQAIAEALRRRRGVPAGSLLLEMLADLAEGACSVLEREYLVRVERAHGLPAPARQLRVRTAGGVVYRDADHLAYGVVVELDGRLFHDSPHRRAEDLDRDLDTVAEAGGVTLRIGWRQVTRDACRTAHRIGRVLQRHGWEGTVGRCPGCP</sequence>
<evidence type="ECO:0000313" key="1">
    <source>
        <dbReference type="EMBL" id="QVT81889.1"/>
    </source>
</evidence>
<evidence type="ECO:0008006" key="3">
    <source>
        <dbReference type="Google" id="ProtNLM"/>
    </source>
</evidence>
<dbReference type="Proteomes" id="UP000679307">
    <property type="component" value="Chromosome"/>
</dbReference>
<dbReference type="EMBL" id="CP075371">
    <property type="protein sequence ID" value="QVT81889.1"/>
    <property type="molecule type" value="Genomic_DNA"/>
</dbReference>
<organism evidence="1 2">
    <name type="scientific">Nocardioides aquaticus</name>
    <dbReference type="NCBI Taxonomy" id="160826"/>
    <lineage>
        <taxon>Bacteria</taxon>
        <taxon>Bacillati</taxon>
        <taxon>Actinomycetota</taxon>
        <taxon>Actinomycetes</taxon>
        <taxon>Propionibacteriales</taxon>
        <taxon>Nocardioidaceae</taxon>
        <taxon>Nocardioides</taxon>
    </lineage>
</organism>
<gene>
    <name evidence="1" type="ORF">ENKNEFLB_04308</name>
</gene>
<dbReference type="RefSeq" id="WP_214057189.1">
    <property type="nucleotide sequence ID" value="NZ_BAAAHS010000056.1"/>
</dbReference>
<keyword evidence="2" id="KW-1185">Reference proteome</keyword>
<evidence type="ECO:0000313" key="2">
    <source>
        <dbReference type="Proteomes" id="UP000679307"/>
    </source>
</evidence>
<protein>
    <recommendedName>
        <fullName evidence="3">Type IV toxin-antitoxin system AbiEi family antitoxin domain-containing protein</fullName>
    </recommendedName>
</protein>
<reference evidence="1 2" key="1">
    <citation type="submission" date="2021-05" db="EMBL/GenBank/DDBJ databases">
        <title>Complete genome of Nocardioides aquaticus KCTC 9944T isolated from meromictic and hypersaline Ekho Lake, Antarctica.</title>
        <authorList>
            <person name="Hwang K."/>
            <person name="Kim K.M."/>
            <person name="Choe H."/>
        </authorList>
    </citation>
    <scope>NUCLEOTIDE SEQUENCE [LARGE SCALE GENOMIC DNA]</scope>
    <source>
        <strain evidence="1 2">KCTC 9944</strain>
    </source>
</reference>
<name>A0ABX8ENN5_9ACTN</name>
<proteinExistence type="predicted"/>
<accession>A0ABX8ENN5</accession>